<keyword evidence="2" id="KW-1185">Reference proteome</keyword>
<proteinExistence type="predicted"/>
<reference evidence="1 2" key="1">
    <citation type="journal article" date="2011" name="Int. J. Syst. Evol. Microbiol.">
        <title>Hymenobacter yonginensis sp. nov., isolated from a mesotrophic artificial lake.</title>
        <authorList>
            <person name="Joung Y."/>
            <person name="Cho S.H."/>
            <person name="Kim H."/>
            <person name="Kim S.B."/>
            <person name="Joh K."/>
        </authorList>
    </citation>
    <scope>NUCLEOTIDE SEQUENCE [LARGE SCALE GENOMIC DNA]</scope>
    <source>
        <strain evidence="1 2">KCTC 22745</strain>
    </source>
</reference>
<evidence type="ECO:0000313" key="1">
    <source>
        <dbReference type="EMBL" id="WBO84452.1"/>
    </source>
</evidence>
<dbReference type="EMBL" id="CP115396">
    <property type="protein sequence ID" value="WBO84452.1"/>
    <property type="molecule type" value="Genomic_DNA"/>
</dbReference>
<dbReference type="RefSeq" id="WP_270126981.1">
    <property type="nucleotide sequence ID" value="NZ_CP115396.1"/>
</dbReference>
<protein>
    <submittedName>
        <fullName evidence="1">Uncharacterized protein</fullName>
    </submittedName>
</protein>
<organism evidence="1 2">
    <name type="scientific">Hymenobacter yonginensis</name>
    <dbReference type="NCBI Taxonomy" id="748197"/>
    <lineage>
        <taxon>Bacteria</taxon>
        <taxon>Pseudomonadati</taxon>
        <taxon>Bacteroidota</taxon>
        <taxon>Cytophagia</taxon>
        <taxon>Cytophagales</taxon>
        <taxon>Hymenobacteraceae</taxon>
        <taxon>Hymenobacter</taxon>
    </lineage>
</organism>
<gene>
    <name evidence="1" type="ORF">O9Z63_19045</name>
</gene>
<name>A0ABY7PML0_9BACT</name>
<dbReference type="Proteomes" id="UP001211872">
    <property type="component" value="Chromosome"/>
</dbReference>
<sequence>MTSVVIPQPLPPDGFPVPIARIDSAFRLLGFLPGYSHNDLTCRLVLHETHWEIKILTTQQHSYPAIKQVDFKPESFWSGARVLLSVQPDHLEYTIKPSSGAVARALLRFCLERGLTLTPAARQQALAG</sequence>
<evidence type="ECO:0000313" key="2">
    <source>
        <dbReference type="Proteomes" id="UP001211872"/>
    </source>
</evidence>
<accession>A0ABY7PML0</accession>